<dbReference type="Pfam" id="PF17293">
    <property type="entry name" value="Arm-DNA-bind_5"/>
    <property type="match status" value="1"/>
</dbReference>
<dbReference type="InterPro" id="IPR011010">
    <property type="entry name" value="DNA_brk_join_enz"/>
</dbReference>
<dbReference type="Gene3D" id="1.10.443.10">
    <property type="entry name" value="Intergrase catalytic core"/>
    <property type="match status" value="1"/>
</dbReference>
<comment type="caution">
    <text evidence="5">The sequence shown here is derived from an EMBL/GenBank/DDBJ whole genome shotgun (WGS) entry which is preliminary data.</text>
</comment>
<dbReference type="PANTHER" id="PTHR30349">
    <property type="entry name" value="PHAGE INTEGRASE-RELATED"/>
    <property type="match status" value="1"/>
</dbReference>
<keyword evidence="2" id="KW-0238">DNA-binding</keyword>
<proteinExistence type="inferred from homology"/>
<comment type="similarity">
    <text evidence="1">Belongs to the 'phage' integrase family.</text>
</comment>
<dbReference type="InterPro" id="IPR013762">
    <property type="entry name" value="Integrase-like_cat_sf"/>
</dbReference>
<dbReference type="InterPro" id="IPR050090">
    <property type="entry name" value="Tyrosine_recombinase_XerCD"/>
</dbReference>
<evidence type="ECO:0000259" key="4">
    <source>
        <dbReference type="PROSITE" id="PS51898"/>
    </source>
</evidence>
<dbReference type="RefSeq" id="WP_194119566.1">
    <property type="nucleotide sequence ID" value="NZ_JACYGY010000001.1"/>
</dbReference>
<dbReference type="InterPro" id="IPR025269">
    <property type="entry name" value="SAM-like_dom"/>
</dbReference>
<feature type="domain" description="Tyr recombinase" evidence="4">
    <location>
        <begin position="220"/>
        <end position="398"/>
    </location>
</feature>
<dbReference type="Gene3D" id="1.10.150.130">
    <property type="match status" value="1"/>
</dbReference>
<dbReference type="CDD" id="cd01185">
    <property type="entry name" value="INTN1_C_like"/>
    <property type="match status" value="1"/>
</dbReference>
<dbReference type="InterPro" id="IPR010998">
    <property type="entry name" value="Integrase_recombinase_N"/>
</dbReference>
<dbReference type="InterPro" id="IPR002104">
    <property type="entry name" value="Integrase_catalytic"/>
</dbReference>
<dbReference type="Proteomes" id="UP000634134">
    <property type="component" value="Unassembled WGS sequence"/>
</dbReference>
<evidence type="ECO:0000256" key="1">
    <source>
        <dbReference type="ARBA" id="ARBA00008857"/>
    </source>
</evidence>
<evidence type="ECO:0000313" key="5">
    <source>
        <dbReference type="EMBL" id="MBE9461291.1"/>
    </source>
</evidence>
<evidence type="ECO:0000256" key="3">
    <source>
        <dbReference type="ARBA" id="ARBA00023172"/>
    </source>
</evidence>
<protein>
    <submittedName>
        <fullName evidence="5">Site-specific integrase</fullName>
    </submittedName>
</protein>
<evidence type="ECO:0000313" key="6">
    <source>
        <dbReference type="Proteomes" id="UP000634134"/>
    </source>
</evidence>
<dbReference type="InterPro" id="IPR035386">
    <property type="entry name" value="Arm-DNA-bind_5"/>
</dbReference>
<evidence type="ECO:0000256" key="2">
    <source>
        <dbReference type="ARBA" id="ARBA00023125"/>
    </source>
</evidence>
<dbReference type="Pfam" id="PF13102">
    <property type="entry name" value="Phage_int_SAM_5"/>
    <property type="match status" value="1"/>
</dbReference>
<dbReference type="SUPFAM" id="SSF56349">
    <property type="entry name" value="DNA breaking-rejoining enzymes"/>
    <property type="match status" value="1"/>
</dbReference>
<accession>A0ABR9W746</accession>
<gene>
    <name evidence="5" type="ORF">IEE83_05285</name>
</gene>
<reference evidence="6" key="1">
    <citation type="submission" date="2023-07" db="EMBL/GenBank/DDBJ databases">
        <title>Dyadobacter sp. nov 'subterranea' isolated from contaminted grondwater.</title>
        <authorList>
            <person name="Szabo I."/>
            <person name="Al-Omari J."/>
            <person name="Szerdahelyi S.G."/>
            <person name="Rado J."/>
        </authorList>
    </citation>
    <scope>NUCLEOTIDE SEQUENCE [LARGE SCALE GENOMIC DNA]</scope>
    <source>
        <strain evidence="6">UP-52</strain>
    </source>
</reference>
<dbReference type="Pfam" id="PF00589">
    <property type="entry name" value="Phage_integrase"/>
    <property type="match status" value="1"/>
</dbReference>
<name>A0ABR9W746_9BACT</name>
<organism evidence="5 6">
    <name type="scientific">Dyadobacter subterraneus</name>
    <dbReference type="NCBI Taxonomy" id="2773304"/>
    <lineage>
        <taxon>Bacteria</taxon>
        <taxon>Pseudomonadati</taxon>
        <taxon>Bacteroidota</taxon>
        <taxon>Cytophagia</taxon>
        <taxon>Cytophagales</taxon>
        <taxon>Spirosomataceae</taxon>
        <taxon>Dyadobacter</taxon>
    </lineage>
</organism>
<keyword evidence="3" id="KW-0233">DNA recombination</keyword>
<dbReference type="PROSITE" id="PS51898">
    <property type="entry name" value="TYR_RECOMBINASE"/>
    <property type="match status" value="1"/>
</dbReference>
<keyword evidence="6" id="KW-1185">Reference proteome</keyword>
<sequence>MLTKSFTMFYYLKKRNNYVKGNLPIYLRLTIDGKRVELATKRECEPEKWNSSAGRKSGNKEEVKLLNAYLDTVQAKVYEIHRQLISDGKEITAEVIKDKLMGVADKPKMILEVFQRHNEKLRSLAGNEYAFGTVVRYETSLEHTKNFIFWKFKEQDFDINKLNYEFISEYEFWLKTVRKCGHNTAMKYLANFKKIVLICVKNGWLAKDPFFAFKLGKREVDREALNANEVNEIAKKVFVSPRLNQVRDIFLFCCYTGLSYVDVHKLKRSEVIDGIDGEKWLVIKRQKTDSPSRVPILPFAWEILEKYNDHPQCNVKGQLLPVLTNQRMNSYLKEIGDICGIEKTITFHLARHTFATTITLTNGVPIESVSKMLGHRSLRTTQQYAKIVDKKISDDMANLRKVLEQKRNYN</sequence>
<dbReference type="PANTHER" id="PTHR30349:SF64">
    <property type="entry name" value="PROPHAGE INTEGRASE INTD-RELATED"/>
    <property type="match status" value="1"/>
</dbReference>
<dbReference type="EMBL" id="JACYGY010000001">
    <property type="protein sequence ID" value="MBE9461291.1"/>
    <property type="molecule type" value="Genomic_DNA"/>
</dbReference>